<reference evidence="6" key="2">
    <citation type="submission" date="2022-10" db="EMBL/GenBank/DDBJ databases">
        <authorList>
            <person name="Aronson H.S."/>
        </authorList>
    </citation>
    <scope>NUCLEOTIDE SEQUENCE</scope>
    <source>
        <strain evidence="6">RS19-109</strain>
    </source>
</reference>
<dbReference type="AlphaFoldDB" id="A0A9X4MGT6"/>
<dbReference type="GO" id="GO:0005886">
    <property type="term" value="C:plasma membrane"/>
    <property type="evidence" value="ECO:0007669"/>
    <property type="project" value="TreeGrafter"/>
</dbReference>
<keyword evidence="2" id="KW-0547">Nucleotide-binding</keyword>
<evidence type="ECO:0000313" key="6">
    <source>
        <dbReference type="EMBL" id="MDG4475980.1"/>
    </source>
</evidence>
<keyword evidence="7" id="KW-1185">Reference proteome</keyword>
<feature type="domain" description="ABC transporter" evidence="5">
    <location>
        <begin position="4"/>
        <end position="232"/>
    </location>
</feature>
<comment type="caution">
    <text evidence="6">The sequence shown here is derived from an EMBL/GenBank/DDBJ whole genome shotgun (WGS) entry which is preliminary data.</text>
</comment>
<dbReference type="PROSITE" id="PS50893">
    <property type="entry name" value="ABC_TRANSPORTER_2"/>
    <property type="match status" value="1"/>
</dbReference>
<dbReference type="SMART" id="SM00382">
    <property type="entry name" value="AAA"/>
    <property type="match status" value="1"/>
</dbReference>
<evidence type="ECO:0000313" key="7">
    <source>
        <dbReference type="Proteomes" id="UP001154240"/>
    </source>
</evidence>
<name>A0A9X4MGT6_9BACT</name>
<keyword evidence="3 6" id="KW-0067">ATP-binding</keyword>
<keyword evidence="1" id="KW-0813">Transport</keyword>
<dbReference type="InterPro" id="IPR003593">
    <property type="entry name" value="AAA+_ATPase"/>
</dbReference>
<gene>
    <name evidence="6" type="ORF">OLX77_07395</name>
</gene>
<organism evidence="6 7">
    <name type="scientific">Thiovibrio frasassiensis</name>
    <dbReference type="NCBI Taxonomy" id="2984131"/>
    <lineage>
        <taxon>Bacteria</taxon>
        <taxon>Pseudomonadati</taxon>
        <taxon>Thermodesulfobacteriota</taxon>
        <taxon>Desulfobulbia</taxon>
        <taxon>Desulfobulbales</taxon>
        <taxon>Thiovibrionaceae</taxon>
        <taxon>Thiovibrio</taxon>
    </lineage>
</organism>
<evidence type="ECO:0000259" key="5">
    <source>
        <dbReference type="PROSITE" id="PS50893"/>
    </source>
</evidence>
<evidence type="ECO:0000256" key="1">
    <source>
        <dbReference type="ARBA" id="ARBA00022448"/>
    </source>
</evidence>
<proteinExistence type="inferred from homology"/>
<dbReference type="CDD" id="cd03255">
    <property type="entry name" value="ABC_MJ0796_LolCDE_FtsE"/>
    <property type="match status" value="1"/>
</dbReference>
<dbReference type="InterPro" id="IPR017911">
    <property type="entry name" value="MacB-like_ATP-bd"/>
</dbReference>
<dbReference type="InterPro" id="IPR015854">
    <property type="entry name" value="ABC_transpr_LolD-like"/>
</dbReference>
<dbReference type="GO" id="GO:0005524">
    <property type="term" value="F:ATP binding"/>
    <property type="evidence" value="ECO:0007669"/>
    <property type="project" value="UniProtKB-KW"/>
</dbReference>
<comment type="similarity">
    <text evidence="4">Belongs to the ABC transporter superfamily. Macrolide exporter (TC 3.A.1.122) family.</text>
</comment>
<evidence type="ECO:0000256" key="3">
    <source>
        <dbReference type="ARBA" id="ARBA00022840"/>
    </source>
</evidence>
<dbReference type="RefSeq" id="WP_307632950.1">
    <property type="nucleotide sequence ID" value="NZ_JAPHEH010000001.1"/>
</dbReference>
<sequence length="232" mass="25025">MYAVQIENLTKIYGQGHTEVVALADATFAVAPGELVAILGPSGSGKTTLLTTIGLVTEPTRGKVVLDGELIAKDGWPAGLDLKRIRREKLGFIFQAHNLIPFLTAVENVMIALENNGVGAKAARTRSIELLESLGLGHRLNHYPSLLSGGESQRTAIARALANQPRVILADEPTAALDTENGKNVMGLLKKLAVENNSAILVVTHDQRMVEGFDRIFTFSDGRIVDEKRNHV</sequence>
<dbReference type="InterPro" id="IPR027417">
    <property type="entry name" value="P-loop_NTPase"/>
</dbReference>
<reference evidence="6" key="1">
    <citation type="journal article" date="2022" name="bioRxiv">
        <title>Thiovibrio frasassiensisgen. nov., sp. nov., an autotrophic, elemental sulfur disproportionating bacterium isolated from sulfidic karst sediment, and proposal of Thiovibrionaceae fam. nov.</title>
        <authorList>
            <person name="Aronson H."/>
            <person name="Thomas C."/>
            <person name="Bhattacharyya M."/>
            <person name="Eckstein S."/>
            <person name="Jensen S."/>
            <person name="Barco R."/>
            <person name="Macalady J."/>
            <person name="Amend J."/>
        </authorList>
    </citation>
    <scope>NUCLEOTIDE SEQUENCE</scope>
    <source>
        <strain evidence="6">RS19-109</strain>
    </source>
</reference>
<dbReference type="InterPro" id="IPR003439">
    <property type="entry name" value="ABC_transporter-like_ATP-bd"/>
</dbReference>
<dbReference type="GO" id="GO:0022857">
    <property type="term" value="F:transmembrane transporter activity"/>
    <property type="evidence" value="ECO:0007669"/>
    <property type="project" value="UniProtKB-ARBA"/>
</dbReference>
<dbReference type="Proteomes" id="UP001154240">
    <property type="component" value="Unassembled WGS sequence"/>
</dbReference>
<accession>A0A9X4MGT6</accession>
<protein>
    <submittedName>
        <fullName evidence="6">ABC transporter ATP-binding protein</fullName>
    </submittedName>
</protein>
<dbReference type="SUPFAM" id="SSF52540">
    <property type="entry name" value="P-loop containing nucleoside triphosphate hydrolases"/>
    <property type="match status" value="1"/>
</dbReference>
<dbReference type="FunFam" id="3.40.50.300:FF:000032">
    <property type="entry name" value="Export ABC transporter ATP-binding protein"/>
    <property type="match status" value="1"/>
</dbReference>
<dbReference type="EMBL" id="JAPHEH010000001">
    <property type="protein sequence ID" value="MDG4475980.1"/>
    <property type="molecule type" value="Genomic_DNA"/>
</dbReference>
<dbReference type="GO" id="GO:0098796">
    <property type="term" value="C:membrane protein complex"/>
    <property type="evidence" value="ECO:0007669"/>
    <property type="project" value="UniProtKB-ARBA"/>
</dbReference>
<dbReference type="GO" id="GO:0016887">
    <property type="term" value="F:ATP hydrolysis activity"/>
    <property type="evidence" value="ECO:0007669"/>
    <property type="project" value="InterPro"/>
</dbReference>
<dbReference type="PANTHER" id="PTHR24220">
    <property type="entry name" value="IMPORT ATP-BINDING PROTEIN"/>
    <property type="match status" value="1"/>
</dbReference>
<dbReference type="PANTHER" id="PTHR24220:SF86">
    <property type="entry name" value="ABC TRANSPORTER ABCH.1"/>
    <property type="match status" value="1"/>
</dbReference>
<dbReference type="Gene3D" id="3.40.50.300">
    <property type="entry name" value="P-loop containing nucleotide triphosphate hydrolases"/>
    <property type="match status" value="1"/>
</dbReference>
<evidence type="ECO:0000256" key="4">
    <source>
        <dbReference type="ARBA" id="ARBA00038388"/>
    </source>
</evidence>
<evidence type="ECO:0000256" key="2">
    <source>
        <dbReference type="ARBA" id="ARBA00022741"/>
    </source>
</evidence>
<dbReference type="Pfam" id="PF00005">
    <property type="entry name" value="ABC_tran"/>
    <property type="match status" value="1"/>
</dbReference>